<dbReference type="InterPro" id="IPR005123">
    <property type="entry name" value="Oxoglu/Fe-dep_dioxygenase_dom"/>
</dbReference>
<dbReference type="SUPFAM" id="SSF51197">
    <property type="entry name" value="Clavaminate synthase-like"/>
    <property type="match status" value="1"/>
</dbReference>
<feature type="domain" description="Fe2OG dioxygenase" evidence="3">
    <location>
        <begin position="194"/>
        <end position="292"/>
    </location>
</feature>
<organism evidence="4 5">
    <name type="scientific">Symbiodinium natans</name>
    <dbReference type="NCBI Taxonomy" id="878477"/>
    <lineage>
        <taxon>Eukaryota</taxon>
        <taxon>Sar</taxon>
        <taxon>Alveolata</taxon>
        <taxon>Dinophyceae</taxon>
        <taxon>Suessiales</taxon>
        <taxon>Symbiodiniaceae</taxon>
        <taxon>Symbiodinium</taxon>
    </lineage>
</organism>
<dbReference type="GO" id="GO:0016491">
    <property type="term" value="F:oxidoreductase activity"/>
    <property type="evidence" value="ECO:0007669"/>
    <property type="project" value="UniProtKB-KW"/>
</dbReference>
<keyword evidence="5" id="KW-1185">Reference proteome</keyword>
<keyword evidence="1" id="KW-0479">Metal-binding</keyword>
<evidence type="ECO:0000313" key="4">
    <source>
        <dbReference type="EMBL" id="CAE7289323.1"/>
    </source>
</evidence>
<keyword evidence="1" id="KW-0408">Iron</keyword>
<comment type="similarity">
    <text evidence="1">Belongs to the iron/ascorbate-dependent oxidoreductase family.</text>
</comment>
<dbReference type="InterPro" id="IPR029052">
    <property type="entry name" value="Metallo-depent_PP-like"/>
</dbReference>
<dbReference type="InterPro" id="IPR027443">
    <property type="entry name" value="IPNS-like_sf"/>
</dbReference>
<name>A0A812N1N9_9DINO</name>
<comment type="caution">
    <text evidence="4">The sequence shown here is derived from an EMBL/GenBank/DDBJ whole genome shotgun (WGS) entry which is preliminary data.</text>
</comment>
<reference evidence="4" key="1">
    <citation type="submission" date="2021-02" db="EMBL/GenBank/DDBJ databases">
        <authorList>
            <person name="Dougan E. K."/>
            <person name="Rhodes N."/>
            <person name="Thang M."/>
            <person name="Chan C."/>
        </authorList>
    </citation>
    <scope>NUCLEOTIDE SEQUENCE</scope>
</reference>
<evidence type="ECO:0000256" key="1">
    <source>
        <dbReference type="RuleBase" id="RU003682"/>
    </source>
</evidence>
<dbReference type="EMBL" id="CAJNDS010001924">
    <property type="protein sequence ID" value="CAE7289323.1"/>
    <property type="molecule type" value="Genomic_DNA"/>
</dbReference>
<sequence length="489" mass="52905">MMGKAPGQPAAPQPSSNLFSFLRSPFRKPEPRVEDVPRVSLSGLRHGESAAVKATAAALKDHGFAWLEFEKPSRGDVAMGGTDDSLWKTNESLAEIGDFLEKFPNCGSPHAMEGHFSAAHKDGLRVVTGSCLKADMEKVPRNIQEKLARLALDMDEAQRDVIRALAPALHFSTGEDIGEYLDIPLLCPEHGSLRQYGLLDVVRYRMGVESPPEVVSPHVDPGLLILSLPCAVPGLELQDAVGEWRAAPAGHGVLWAGRAAETLHLKGGVHRVVASPAPRLSAWHEMCTRSQLCPPMLQVLEENSLELKLGDAKGTAEVLRLLQANEDHLNVSLVERRGVPVGKSGAVIQDMYVPWRLSPGAPLGVPGPSARSAMPPVQHAGVPVGKRGLSLNAMPQRPSKPPALPLPDGTVEIVQPPVAHALQDQWRKLGRANMWYSFNVGPVHFISINTETDFPGAEETKTGDGHFSWLKAGHFGADGRDSRRRQAYL</sequence>
<feature type="region of interest" description="Disordered" evidence="2">
    <location>
        <begin position="1"/>
        <end position="22"/>
    </location>
</feature>
<evidence type="ECO:0000256" key="2">
    <source>
        <dbReference type="SAM" id="MobiDB-lite"/>
    </source>
</evidence>
<dbReference type="PROSITE" id="PS51471">
    <property type="entry name" value="FE2OG_OXY"/>
    <property type="match status" value="1"/>
</dbReference>
<dbReference type="Gene3D" id="2.60.120.330">
    <property type="entry name" value="B-lactam Antibiotic, Isopenicillin N Synthase, Chain"/>
    <property type="match status" value="1"/>
</dbReference>
<feature type="compositionally biased region" description="Low complexity" evidence="2">
    <location>
        <begin position="1"/>
        <end position="14"/>
    </location>
</feature>
<keyword evidence="1" id="KW-0560">Oxidoreductase</keyword>
<dbReference type="AlphaFoldDB" id="A0A812N1N9"/>
<dbReference type="Gene3D" id="3.60.21.10">
    <property type="match status" value="1"/>
</dbReference>
<dbReference type="Proteomes" id="UP000604046">
    <property type="component" value="Unassembled WGS sequence"/>
</dbReference>
<proteinExistence type="inferred from homology"/>
<accession>A0A812N1N9</accession>
<protein>
    <recommendedName>
        <fullName evidence="3">Fe2OG dioxygenase domain-containing protein</fullName>
    </recommendedName>
</protein>
<evidence type="ECO:0000259" key="3">
    <source>
        <dbReference type="PROSITE" id="PS51471"/>
    </source>
</evidence>
<dbReference type="GO" id="GO:0046872">
    <property type="term" value="F:metal ion binding"/>
    <property type="evidence" value="ECO:0007669"/>
    <property type="project" value="UniProtKB-KW"/>
</dbReference>
<dbReference type="OrthoDB" id="423406at2759"/>
<evidence type="ECO:0000313" key="5">
    <source>
        <dbReference type="Proteomes" id="UP000604046"/>
    </source>
</evidence>
<gene>
    <name evidence="4" type="ORF">SNAT2548_LOCUS15273</name>
</gene>